<dbReference type="SUPFAM" id="SSF53955">
    <property type="entry name" value="Lysozyme-like"/>
    <property type="match status" value="1"/>
</dbReference>
<evidence type="ECO:0000256" key="7">
    <source>
        <dbReference type="ARBA" id="ARBA00022670"/>
    </source>
</evidence>
<evidence type="ECO:0000259" key="23">
    <source>
        <dbReference type="Pfam" id="PF00912"/>
    </source>
</evidence>
<dbReference type="GO" id="GO:0046677">
    <property type="term" value="P:response to antibiotic"/>
    <property type="evidence" value="ECO:0007669"/>
    <property type="project" value="UniProtKB-KW"/>
</dbReference>
<keyword evidence="16" id="KW-0961">Cell wall biogenesis/degradation</keyword>
<evidence type="ECO:0000256" key="4">
    <source>
        <dbReference type="ARBA" id="ARBA00018637"/>
    </source>
</evidence>
<evidence type="ECO:0000256" key="21">
    <source>
        <dbReference type="SAM" id="Phobius"/>
    </source>
</evidence>
<dbReference type="InterPro" id="IPR036950">
    <property type="entry name" value="PBP_transglycosylase"/>
</dbReference>
<evidence type="ECO:0000256" key="11">
    <source>
        <dbReference type="ARBA" id="ARBA00022960"/>
    </source>
</evidence>
<dbReference type="GO" id="GO:0004180">
    <property type="term" value="F:carboxypeptidase activity"/>
    <property type="evidence" value="ECO:0007669"/>
    <property type="project" value="UniProtKB-KW"/>
</dbReference>
<comment type="function">
    <text evidence="1">Cell wall formation. Synthesis of cross-linked peptidoglycan from the lipid intermediates. The enzyme has a penicillin-insensitive transglycosylase N-terminal domain (formation of linear glycan strands) and a penicillin-sensitive transpeptidase C-terminal domain (cross-linking of the peptide subunits).</text>
</comment>
<evidence type="ECO:0000256" key="3">
    <source>
        <dbReference type="ARBA" id="ARBA00004752"/>
    </source>
</evidence>
<dbReference type="GO" id="GO:0008955">
    <property type="term" value="F:peptidoglycan glycosyltransferase activity"/>
    <property type="evidence" value="ECO:0007669"/>
    <property type="project" value="UniProtKB-EC"/>
</dbReference>
<dbReference type="Pfam" id="PF14814">
    <property type="entry name" value="UB2H"/>
    <property type="match status" value="1"/>
</dbReference>
<sequence length="766" mass="85914">MPPKKHKSRRRSGKKRKSKSFRFPWIKLSLILLLVVAGYIGWLDFQVYNQFEGKRWSLPARVYARPLELYAGLNLGPAQFTNELRALGYRFVGNPRRPGEVSRVGNRYQLISRPFTFWDGRERSQTLRVTFASQQITRLQNDRNGAALALARLEPLEIGSVHTARQEDRILVQLSEVPDTLTEALIAVEDRSFYQHHGVSLRAIARAFWVNVRSGEVVQGGSTLTQQLVKNFFLTNTRSLRRKVNEALTALLLERRYSKDEILEAYLNEIYLAQDGQRAIHGFGLGSLFFFQRPVEELSTAQMALLVGMVKGPSYYDPRRHPKRAKERRNVVLRVMYEQNLIDQTQYQKSRNEALGLVRAAAGTSKHFPAFVDLVRRQLRRDYREDDLVSDGLRIFTTLDPQVQWALQKSLDQRIKPLLKEHPKMQGAGLVTSVANGEVLALAGGRRAGFSGFNRALDAKRHVGSLIKPAVYLTALEQPKNYSLASLLDDGPLEYEQSDGIWSPNNYDNEFHDQVMLYQSLAHSYNVATARLGLDLGVNNVIRTLRRLSVSSPLNPYPSLLLGATDLSPLEVTRLYQNFASGGFHIPLRAIRSILDAEGEQLQRYELEVARVIDPQPAYLINRALQAVVQDGTARSLNYRFSADLGLAGKTGTTNDLRDSWFAGYDGAQLAVVWMGRDDNQPMGLTGSSGAMRVWSGLYAQTGAVRNQPSMPDGVTLHSIDRLSGGLADTGCTDTVQLPFIETGALPPPAPCATGQAPQWIPEWLQ</sequence>
<dbReference type="GO" id="GO:0030288">
    <property type="term" value="C:outer membrane-bounded periplasmic space"/>
    <property type="evidence" value="ECO:0007669"/>
    <property type="project" value="TreeGrafter"/>
</dbReference>
<evidence type="ECO:0000256" key="15">
    <source>
        <dbReference type="ARBA" id="ARBA00023268"/>
    </source>
</evidence>
<dbReference type="GO" id="GO:0008360">
    <property type="term" value="P:regulation of cell shape"/>
    <property type="evidence" value="ECO:0007669"/>
    <property type="project" value="UniProtKB-KW"/>
</dbReference>
<dbReference type="GO" id="GO:0005886">
    <property type="term" value="C:plasma membrane"/>
    <property type="evidence" value="ECO:0007669"/>
    <property type="project" value="UniProtKB-SubCell"/>
</dbReference>
<dbReference type="GO" id="GO:0006508">
    <property type="term" value="P:proteolysis"/>
    <property type="evidence" value="ECO:0007669"/>
    <property type="project" value="UniProtKB-KW"/>
</dbReference>
<evidence type="ECO:0000256" key="13">
    <source>
        <dbReference type="ARBA" id="ARBA00023136"/>
    </source>
</evidence>
<evidence type="ECO:0000256" key="17">
    <source>
        <dbReference type="ARBA" id="ARBA00032454"/>
    </source>
</evidence>
<keyword evidence="9 25" id="KW-0808">Transferase</keyword>
<dbReference type="PANTHER" id="PTHR32282">
    <property type="entry name" value="BINDING PROTEIN TRANSPEPTIDASE, PUTATIVE-RELATED"/>
    <property type="match status" value="1"/>
</dbReference>
<dbReference type="InterPro" id="IPR011813">
    <property type="entry name" value="PBP_1b"/>
</dbReference>
<keyword evidence="10" id="KW-0378">Hydrolase</keyword>
<dbReference type="InterPro" id="IPR050396">
    <property type="entry name" value="Glycosyltr_51/Transpeptidase"/>
</dbReference>
<dbReference type="Gene3D" id="1.10.3810.10">
    <property type="entry name" value="Biosynthetic peptidoglycan transglycosylase-like"/>
    <property type="match status" value="1"/>
</dbReference>
<proteinExistence type="predicted"/>
<evidence type="ECO:0000256" key="1">
    <source>
        <dbReference type="ARBA" id="ARBA00002624"/>
    </source>
</evidence>
<keyword evidence="6" id="KW-0121">Carboxypeptidase</keyword>
<dbReference type="NCBIfam" id="TIGR02071">
    <property type="entry name" value="PBP_1b"/>
    <property type="match status" value="1"/>
</dbReference>
<dbReference type="EC" id="2.4.99.28" evidence="18"/>
<dbReference type="FunFam" id="1.10.3810.10:FF:000002">
    <property type="entry name" value="Penicillin-binding protein 1B"/>
    <property type="match status" value="1"/>
</dbReference>
<evidence type="ECO:0000259" key="22">
    <source>
        <dbReference type="Pfam" id="PF00905"/>
    </source>
</evidence>
<dbReference type="GO" id="GO:0009274">
    <property type="term" value="C:peptidoglycan-based cell wall"/>
    <property type="evidence" value="ECO:0007669"/>
    <property type="project" value="InterPro"/>
</dbReference>
<dbReference type="Gene3D" id="3.40.710.10">
    <property type="entry name" value="DD-peptidase/beta-lactamase superfamily"/>
    <property type="match status" value="1"/>
</dbReference>
<feature type="domain" description="Glycosyl transferase family 51" evidence="23">
    <location>
        <begin position="163"/>
        <end position="336"/>
    </location>
</feature>
<evidence type="ECO:0000259" key="24">
    <source>
        <dbReference type="Pfam" id="PF14814"/>
    </source>
</evidence>
<keyword evidence="12" id="KW-0573">Peptidoglycan synthesis</keyword>
<dbReference type="PIRSF" id="PIRSF002799">
    <property type="entry name" value="PBP_1b"/>
    <property type="match status" value="1"/>
</dbReference>
<keyword evidence="11" id="KW-0133">Cell shape</keyword>
<gene>
    <name evidence="25" type="ORF">MNBD_GAMMA15-390</name>
</gene>
<dbReference type="InterPro" id="IPR023346">
    <property type="entry name" value="Lysozyme-like_dom_sf"/>
</dbReference>
<dbReference type="NCBIfam" id="TIGR02074">
    <property type="entry name" value="PBP_1a_fam"/>
    <property type="match status" value="1"/>
</dbReference>
<keyword evidence="5" id="KW-1003">Cell membrane</keyword>
<dbReference type="GO" id="GO:0071555">
    <property type="term" value="P:cell wall organization"/>
    <property type="evidence" value="ECO:0007669"/>
    <property type="project" value="UniProtKB-KW"/>
</dbReference>
<keyword evidence="14" id="KW-0046">Antibiotic resistance</keyword>
<evidence type="ECO:0000256" key="18">
    <source>
        <dbReference type="ARBA" id="ARBA00044770"/>
    </source>
</evidence>
<dbReference type="AlphaFoldDB" id="A0A3B0YQK3"/>
<organism evidence="25">
    <name type="scientific">hydrothermal vent metagenome</name>
    <dbReference type="NCBI Taxonomy" id="652676"/>
    <lineage>
        <taxon>unclassified sequences</taxon>
        <taxon>metagenomes</taxon>
        <taxon>ecological metagenomes</taxon>
    </lineage>
</organism>
<name>A0A3B0YQK3_9ZZZZ</name>
<dbReference type="Gene3D" id="3.30.2060.10">
    <property type="entry name" value="Penicillin-binding protein 1b domain"/>
    <property type="match status" value="1"/>
</dbReference>
<keyword evidence="8 25" id="KW-0328">Glycosyltransferase</keyword>
<reference evidence="25" key="1">
    <citation type="submission" date="2018-06" db="EMBL/GenBank/DDBJ databases">
        <authorList>
            <person name="Zhirakovskaya E."/>
        </authorList>
    </citation>
    <scope>NUCLEOTIDE SEQUENCE</scope>
</reference>
<keyword evidence="7" id="KW-0645">Protease</keyword>
<dbReference type="InterPro" id="IPR012338">
    <property type="entry name" value="Beta-lactam/transpept-like"/>
</dbReference>
<feature type="domain" description="Bifunctional transglycosylase second" evidence="24">
    <location>
        <begin position="69"/>
        <end position="153"/>
    </location>
</feature>
<dbReference type="InterPro" id="IPR001264">
    <property type="entry name" value="Glyco_trans_51"/>
</dbReference>
<comment type="pathway">
    <text evidence="20">Glycan biosynthesis.</text>
</comment>
<evidence type="ECO:0000256" key="2">
    <source>
        <dbReference type="ARBA" id="ARBA00004236"/>
    </source>
</evidence>
<dbReference type="GO" id="GO:0008658">
    <property type="term" value="F:penicillin binding"/>
    <property type="evidence" value="ECO:0007669"/>
    <property type="project" value="InterPro"/>
</dbReference>
<evidence type="ECO:0000256" key="6">
    <source>
        <dbReference type="ARBA" id="ARBA00022645"/>
    </source>
</evidence>
<evidence type="ECO:0000256" key="10">
    <source>
        <dbReference type="ARBA" id="ARBA00022801"/>
    </source>
</evidence>
<dbReference type="InterPro" id="IPR001460">
    <property type="entry name" value="PCN-bd_Tpept"/>
</dbReference>
<keyword evidence="15" id="KW-0511">Multifunctional enzyme</keyword>
<evidence type="ECO:0000256" key="19">
    <source>
        <dbReference type="ARBA" id="ARBA00049902"/>
    </source>
</evidence>
<comment type="catalytic activity">
    <reaction evidence="19">
        <text>[GlcNAc-(1-&gt;4)-Mur2Ac(oyl-L-Ala-gamma-D-Glu-L-Lys-D-Ala-D-Ala)](n)-di-trans,octa-cis-undecaprenyl diphosphate + beta-D-GlcNAc-(1-&gt;4)-Mur2Ac(oyl-L-Ala-gamma-D-Glu-L-Lys-D-Ala-D-Ala)-di-trans,octa-cis-undecaprenyl diphosphate = [GlcNAc-(1-&gt;4)-Mur2Ac(oyl-L-Ala-gamma-D-Glu-L-Lys-D-Ala-D-Ala)](n+1)-di-trans,octa-cis-undecaprenyl diphosphate + di-trans,octa-cis-undecaprenyl diphosphate + H(+)</text>
        <dbReference type="Rhea" id="RHEA:23708"/>
        <dbReference type="Rhea" id="RHEA-COMP:9602"/>
        <dbReference type="Rhea" id="RHEA-COMP:9603"/>
        <dbReference type="ChEBI" id="CHEBI:15378"/>
        <dbReference type="ChEBI" id="CHEBI:58405"/>
        <dbReference type="ChEBI" id="CHEBI:60033"/>
        <dbReference type="ChEBI" id="CHEBI:78435"/>
        <dbReference type="EC" id="2.4.99.28"/>
    </reaction>
</comment>
<dbReference type="Pfam" id="PF00905">
    <property type="entry name" value="Transpeptidase"/>
    <property type="match status" value="1"/>
</dbReference>
<protein>
    <recommendedName>
        <fullName evidence="4">Penicillin-binding protein 1B</fullName>
        <ecNumber evidence="18">2.4.99.28</ecNumber>
    </recommendedName>
    <alternativeName>
        <fullName evidence="17">Murein polymerase</fullName>
    </alternativeName>
</protein>
<feature type="domain" description="Penicillin-binding protein transpeptidase" evidence="22">
    <location>
        <begin position="428"/>
        <end position="675"/>
    </location>
</feature>
<evidence type="ECO:0000256" key="16">
    <source>
        <dbReference type="ARBA" id="ARBA00023316"/>
    </source>
</evidence>
<keyword evidence="21" id="KW-1133">Transmembrane helix</keyword>
<evidence type="ECO:0000313" key="25">
    <source>
        <dbReference type="EMBL" id="VAW78363.1"/>
    </source>
</evidence>
<evidence type="ECO:0000256" key="12">
    <source>
        <dbReference type="ARBA" id="ARBA00022984"/>
    </source>
</evidence>
<evidence type="ECO:0000256" key="5">
    <source>
        <dbReference type="ARBA" id="ARBA00022475"/>
    </source>
</evidence>
<evidence type="ECO:0000256" key="14">
    <source>
        <dbReference type="ARBA" id="ARBA00023251"/>
    </source>
</evidence>
<keyword evidence="21" id="KW-0812">Transmembrane</keyword>
<evidence type="ECO:0000256" key="20">
    <source>
        <dbReference type="ARBA" id="ARBA00060592"/>
    </source>
</evidence>
<evidence type="ECO:0000256" key="9">
    <source>
        <dbReference type="ARBA" id="ARBA00022679"/>
    </source>
</evidence>
<dbReference type="PANTHER" id="PTHR32282:SF11">
    <property type="entry name" value="PENICILLIN-BINDING PROTEIN 1B"/>
    <property type="match status" value="1"/>
</dbReference>
<dbReference type="EMBL" id="UOFN01000093">
    <property type="protein sequence ID" value="VAW78363.1"/>
    <property type="molecule type" value="Genomic_DNA"/>
</dbReference>
<evidence type="ECO:0000256" key="8">
    <source>
        <dbReference type="ARBA" id="ARBA00022676"/>
    </source>
</evidence>
<dbReference type="Pfam" id="PF00912">
    <property type="entry name" value="Transgly"/>
    <property type="match status" value="1"/>
</dbReference>
<keyword evidence="13 21" id="KW-0472">Membrane</keyword>
<comment type="subcellular location">
    <subcellularLocation>
        <location evidence="2">Cell membrane</location>
    </subcellularLocation>
</comment>
<feature type="transmembrane region" description="Helical" evidence="21">
    <location>
        <begin position="21"/>
        <end position="42"/>
    </location>
</feature>
<comment type="pathway">
    <text evidence="3">Cell wall biogenesis; peptidoglycan biosynthesis.</text>
</comment>
<dbReference type="InterPro" id="IPR028166">
    <property type="entry name" value="UB2H"/>
</dbReference>
<accession>A0A3B0YQK3</accession>
<dbReference type="GO" id="GO:0009252">
    <property type="term" value="P:peptidoglycan biosynthetic process"/>
    <property type="evidence" value="ECO:0007669"/>
    <property type="project" value="UniProtKB-KW"/>
</dbReference>
<dbReference type="SUPFAM" id="SSF56601">
    <property type="entry name" value="beta-lactamase/transpeptidase-like"/>
    <property type="match status" value="1"/>
</dbReference>